<comment type="caution">
    <text evidence="8">The sequence shown here is derived from an EMBL/GenBank/DDBJ whole genome shotgun (WGS) entry which is preliminary data.</text>
</comment>
<dbReference type="Gene3D" id="3.40.50.360">
    <property type="match status" value="1"/>
</dbReference>
<keyword evidence="2 6" id="KW-0288">FMN</keyword>
<dbReference type="RefSeq" id="WP_203899048.1">
    <property type="nucleotide sequence ID" value="NZ_BOPF01000007.1"/>
</dbReference>
<evidence type="ECO:0000256" key="2">
    <source>
        <dbReference type="ARBA" id="ARBA00022643"/>
    </source>
</evidence>
<protein>
    <recommendedName>
        <fullName evidence="6">FMN dependent NADH:quinone oxidoreductase</fullName>
        <ecNumber evidence="6">1.6.5.-</ecNumber>
    </recommendedName>
    <alternativeName>
        <fullName evidence="6">Azo-dye reductase</fullName>
    </alternativeName>
    <alternativeName>
        <fullName evidence="6">FMN-dependent NADH-azo compound oxidoreductase</fullName>
    </alternativeName>
    <alternativeName>
        <fullName evidence="6">FMN-dependent NADH-azoreductase</fullName>
        <ecNumber evidence="6">1.7.1.17</ecNumber>
    </alternativeName>
</protein>
<dbReference type="GO" id="GO:0016655">
    <property type="term" value="F:oxidoreductase activity, acting on NAD(P)H, quinone or similar compound as acceptor"/>
    <property type="evidence" value="ECO:0007669"/>
    <property type="project" value="InterPro"/>
</dbReference>
<dbReference type="PANTHER" id="PTHR43741:SF4">
    <property type="entry name" value="FMN-DEPENDENT NADH:QUINONE OXIDOREDUCTASE"/>
    <property type="match status" value="1"/>
</dbReference>
<keyword evidence="3 6" id="KW-0560">Oxidoreductase</keyword>
<keyword evidence="4 6" id="KW-0520">NAD</keyword>
<reference evidence="8" key="1">
    <citation type="submission" date="2021-01" db="EMBL/GenBank/DDBJ databases">
        <title>Whole genome shotgun sequence of Virgisporangium aliadipatigenens NBRC 105644.</title>
        <authorList>
            <person name="Komaki H."/>
            <person name="Tamura T."/>
        </authorList>
    </citation>
    <scope>NUCLEOTIDE SEQUENCE</scope>
    <source>
        <strain evidence="8">NBRC 105644</strain>
    </source>
</reference>
<name>A0A8J3YK00_9ACTN</name>
<dbReference type="AlphaFoldDB" id="A0A8J3YK00"/>
<evidence type="ECO:0000259" key="7">
    <source>
        <dbReference type="Pfam" id="PF02525"/>
    </source>
</evidence>
<evidence type="ECO:0000313" key="9">
    <source>
        <dbReference type="Proteomes" id="UP000619260"/>
    </source>
</evidence>
<evidence type="ECO:0000256" key="6">
    <source>
        <dbReference type="HAMAP-Rule" id="MF_01216"/>
    </source>
</evidence>
<comment type="catalytic activity">
    <reaction evidence="5">
        <text>N,N-dimethyl-1,4-phenylenediamine + anthranilate + 2 NAD(+) = 2-(4-dimethylaminophenyl)diazenylbenzoate + 2 NADH + 2 H(+)</text>
        <dbReference type="Rhea" id="RHEA:55872"/>
        <dbReference type="ChEBI" id="CHEBI:15378"/>
        <dbReference type="ChEBI" id="CHEBI:15783"/>
        <dbReference type="ChEBI" id="CHEBI:16567"/>
        <dbReference type="ChEBI" id="CHEBI:57540"/>
        <dbReference type="ChEBI" id="CHEBI:57945"/>
        <dbReference type="ChEBI" id="CHEBI:71579"/>
        <dbReference type="EC" id="1.7.1.17"/>
    </reaction>
    <physiologicalReaction direction="right-to-left" evidence="5">
        <dbReference type="Rhea" id="RHEA:55874"/>
    </physiologicalReaction>
</comment>
<comment type="function">
    <text evidence="6">Quinone reductase that provides resistance to thiol-specific stress caused by electrophilic quinones.</text>
</comment>
<dbReference type="EC" id="1.7.1.17" evidence="6"/>
<dbReference type="InterPro" id="IPR050104">
    <property type="entry name" value="FMN-dep_NADH:Q_OxRdtase_AzoR1"/>
</dbReference>
<dbReference type="GO" id="GO:0009055">
    <property type="term" value="F:electron transfer activity"/>
    <property type="evidence" value="ECO:0007669"/>
    <property type="project" value="UniProtKB-UniRule"/>
</dbReference>
<feature type="binding site" evidence="6">
    <location>
        <position position="9"/>
    </location>
    <ligand>
        <name>FMN</name>
        <dbReference type="ChEBI" id="CHEBI:58210"/>
    </ligand>
</feature>
<dbReference type="Pfam" id="PF02525">
    <property type="entry name" value="Flavodoxin_2"/>
    <property type="match status" value="1"/>
</dbReference>
<dbReference type="EMBL" id="BOPF01000007">
    <property type="protein sequence ID" value="GIJ45513.1"/>
    <property type="molecule type" value="Genomic_DNA"/>
</dbReference>
<evidence type="ECO:0000256" key="1">
    <source>
        <dbReference type="ARBA" id="ARBA00022630"/>
    </source>
</evidence>
<sequence>MNLFRLDGSVRTEGSISRAVADTVEAGWRTEHPDARITRRDVGLEPLSAGAWAAAVRVAFGQSSSAGHDAVALAGRLADELLEADGYLFASPLYNFGVPQHVKTWLDLVILDPRVGPQGDRPLAGRPAVLVMSRGGGYGPGTPREGWDHATPYLRRIFADSWGLDLKVVEAELTLAPVTPAMSELIGLHEESLRNAHATAEEHAKHLAGLVAA</sequence>
<dbReference type="SUPFAM" id="SSF52218">
    <property type="entry name" value="Flavoproteins"/>
    <property type="match status" value="1"/>
</dbReference>
<evidence type="ECO:0000256" key="3">
    <source>
        <dbReference type="ARBA" id="ARBA00023002"/>
    </source>
</evidence>
<comment type="subunit">
    <text evidence="6">Homodimer.</text>
</comment>
<comment type="function">
    <text evidence="6">Also exhibits azoreductase activity. Catalyzes the reductive cleavage of the azo bond in aromatic azo compounds to the corresponding amines.</text>
</comment>
<feature type="binding site" evidence="6">
    <location>
        <begin position="15"/>
        <end position="17"/>
    </location>
    <ligand>
        <name>FMN</name>
        <dbReference type="ChEBI" id="CHEBI:58210"/>
    </ligand>
</feature>
<organism evidence="8 9">
    <name type="scientific">Virgisporangium aliadipatigenens</name>
    <dbReference type="NCBI Taxonomy" id="741659"/>
    <lineage>
        <taxon>Bacteria</taxon>
        <taxon>Bacillati</taxon>
        <taxon>Actinomycetota</taxon>
        <taxon>Actinomycetes</taxon>
        <taxon>Micromonosporales</taxon>
        <taxon>Micromonosporaceae</taxon>
        <taxon>Virgisporangium</taxon>
    </lineage>
</organism>
<dbReference type="InterPro" id="IPR023048">
    <property type="entry name" value="NADH:quinone_OxRdtase_FMN_depd"/>
</dbReference>
<gene>
    <name evidence="8" type="primary">acpD_2</name>
    <name evidence="6" type="synonym">azoR</name>
    <name evidence="8" type="ORF">Val02_23990</name>
</gene>
<dbReference type="GO" id="GO:0016652">
    <property type="term" value="F:oxidoreductase activity, acting on NAD(P)H as acceptor"/>
    <property type="evidence" value="ECO:0007669"/>
    <property type="project" value="UniProtKB-UniRule"/>
</dbReference>
<comment type="cofactor">
    <cofactor evidence="6">
        <name>FMN</name>
        <dbReference type="ChEBI" id="CHEBI:58210"/>
    </cofactor>
    <text evidence="6">Binds 1 FMN per subunit.</text>
</comment>
<comment type="caution">
    <text evidence="6">Lacks conserved residue(s) required for the propagation of feature annotation.</text>
</comment>
<comment type="catalytic activity">
    <reaction evidence="6">
        <text>2 a quinone + NADH + H(+) = 2 a 1,4-benzosemiquinone + NAD(+)</text>
        <dbReference type="Rhea" id="RHEA:65952"/>
        <dbReference type="ChEBI" id="CHEBI:15378"/>
        <dbReference type="ChEBI" id="CHEBI:57540"/>
        <dbReference type="ChEBI" id="CHEBI:57945"/>
        <dbReference type="ChEBI" id="CHEBI:132124"/>
        <dbReference type="ChEBI" id="CHEBI:134225"/>
    </reaction>
</comment>
<evidence type="ECO:0000256" key="5">
    <source>
        <dbReference type="ARBA" id="ARBA00048542"/>
    </source>
</evidence>
<keyword evidence="9" id="KW-1185">Reference proteome</keyword>
<dbReference type="InterPro" id="IPR003680">
    <property type="entry name" value="Flavodoxin_fold"/>
</dbReference>
<accession>A0A8J3YK00</accession>
<dbReference type="EC" id="1.6.5.-" evidence="6"/>
<proteinExistence type="inferred from homology"/>
<dbReference type="GO" id="GO:0010181">
    <property type="term" value="F:FMN binding"/>
    <property type="evidence" value="ECO:0007669"/>
    <property type="project" value="UniProtKB-UniRule"/>
</dbReference>
<feature type="domain" description="Flavodoxin-like fold" evidence="7">
    <location>
        <begin position="1"/>
        <end position="159"/>
    </location>
</feature>
<dbReference type="InterPro" id="IPR029039">
    <property type="entry name" value="Flavoprotein-like_sf"/>
</dbReference>
<dbReference type="PANTHER" id="PTHR43741">
    <property type="entry name" value="FMN-DEPENDENT NADH-AZOREDUCTASE 1"/>
    <property type="match status" value="1"/>
</dbReference>
<evidence type="ECO:0000313" key="8">
    <source>
        <dbReference type="EMBL" id="GIJ45513.1"/>
    </source>
</evidence>
<evidence type="ECO:0000256" key="4">
    <source>
        <dbReference type="ARBA" id="ARBA00023027"/>
    </source>
</evidence>
<feature type="binding site" evidence="6">
    <location>
        <begin position="133"/>
        <end position="136"/>
    </location>
    <ligand>
        <name>FMN</name>
        <dbReference type="ChEBI" id="CHEBI:58210"/>
    </ligand>
</feature>
<dbReference type="Proteomes" id="UP000619260">
    <property type="component" value="Unassembled WGS sequence"/>
</dbReference>
<keyword evidence="1 6" id="KW-0285">Flavoprotein</keyword>
<dbReference type="HAMAP" id="MF_01216">
    <property type="entry name" value="Azoreductase_type1"/>
    <property type="match status" value="1"/>
</dbReference>
<comment type="similarity">
    <text evidence="6">Belongs to the azoreductase type 1 family.</text>
</comment>